<reference evidence="2 3" key="1">
    <citation type="submission" date="2024-03" db="EMBL/GenBank/DDBJ databases">
        <authorList>
            <person name="Martinez-Hernandez J."/>
        </authorList>
    </citation>
    <scope>NUCLEOTIDE SEQUENCE [LARGE SCALE GENOMIC DNA]</scope>
</reference>
<keyword evidence="3" id="KW-1185">Reference proteome</keyword>
<feature type="transmembrane region" description="Helical" evidence="1">
    <location>
        <begin position="7"/>
        <end position="28"/>
    </location>
</feature>
<name>A0AAV1WXX0_LUPLU</name>
<keyword evidence="1" id="KW-1133">Transmembrane helix</keyword>
<dbReference type="AlphaFoldDB" id="A0AAV1WXX0"/>
<keyword evidence="1" id="KW-0812">Transmembrane</keyword>
<keyword evidence="1" id="KW-0472">Membrane</keyword>
<dbReference type="Proteomes" id="UP001497480">
    <property type="component" value="Unassembled WGS sequence"/>
</dbReference>
<gene>
    <name evidence="2" type="ORF">LLUT_LOCUS15222</name>
</gene>
<evidence type="ECO:0000313" key="2">
    <source>
        <dbReference type="EMBL" id="CAL0314162.1"/>
    </source>
</evidence>
<evidence type="ECO:0000313" key="3">
    <source>
        <dbReference type="Proteomes" id="UP001497480"/>
    </source>
</evidence>
<accession>A0AAV1WXX0</accession>
<sequence length="107" mass="12613">MLGILGVIFLLGCLHFVTIFIITKVALLPSIIQFFYRMITTECTVTVILMCLMTDMKLKLFVHPLAYFETETYVHPLVYFKTETYVHPLLMLFFTNMYVMDIYETCF</sequence>
<comment type="caution">
    <text evidence="2">The sequence shown here is derived from an EMBL/GenBank/DDBJ whole genome shotgun (WGS) entry which is preliminary data.</text>
</comment>
<protein>
    <submittedName>
        <fullName evidence="2">Uncharacterized protein</fullName>
    </submittedName>
</protein>
<proteinExistence type="predicted"/>
<dbReference type="EMBL" id="CAXHTB010000010">
    <property type="protein sequence ID" value="CAL0314162.1"/>
    <property type="molecule type" value="Genomic_DNA"/>
</dbReference>
<organism evidence="2 3">
    <name type="scientific">Lupinus luteus</name>
    <name type="common">European yellow lupine</name>
    <dbReference type="NCBI Taxonomy" id="3873"/>
    <lineage>
        <taxon>Eukaryota</taxon>
        <taxon>Viridiplantae</taxon>
        <taxon>Streptophyta</taxon>
        <taxon>Embryophyta</taxon>
        <taxon>Tracheophyta</taxon>
        <taxon>Spermatophyta</taxon>
        <taxon>Magnoliopsida</taxon>
        <taxon>eudicotyledons</taxon>
        <taxon>Gunneridae</taxon>
        <taxon>Pentapetalae</taxon>
        <taxon>rosids</taxon>
        <taxon>fabids</taxon>
        <taxon>Fabales</taxon>
        <taxon>Fabaceae</taxon>
        <taxon>Papilionoideae</taxon>
        <taxon>50 kb inversion clade</taxon>
        <taxon>genistoids sensu lato</taxon>
        <taxon>core genistoids</taxon>
        <taxon>Genisteae</taxon>
        <taxon>Lupinus</taxon>
    </lineage>
</organism>
<feature type="transmembrane region" description="Helical" evidence="1">
    <location>
        <begin position="34"/>
        <end position="53"/>
    </location>
</feature>
<evidence type="ECO:0000256" key="1">
    <source>
        <dbReference type="SAM" id="Phobius"/>
    </source>
</evidence>